<evidence type="ECO:0000256" key="1">
    <source>
        <dbReference type="ARBA" id="ARBA00009437"/>
    </source>
</evidence>
<accession>A0A845BNK4</accession>
<keyword evidence="7" id="KW-1185">Reference proteome</keyword>
<evidence type="ECO:0000313" key="7">
    <source>
        <dbReference type="Proteomes" id="UP000467214"/>
    </source>
</evidence>
<dbReference type="PANTHER" id="PTHR30537">
    <property type="entry name" value="HTH-TYPE TRANSCRIPTIONAL REGULATOR"/>
    <property type="match status" value="1"/>
</dbReference>
<dbReference type="PANTHER" id="PTHR30537:SF5">
    <property type="entry name" value="HTH-TYPE TRANSCRIPTIONAL ACTIVATOR TTDR-RELATED"/>
    <property type="match status" value="1"/>
</dbReference>
<keyword evidence="2" id="KW-0805">Transcription regulation</keyword>
<dbReference type="InterPro" id="IPR036388">
    <property type="entry name" value="WH-like_DNA-bd_sf"/>
</dbReference>
<dbReference type="Gene3D" id="3.40.190.290">
    <property type="match status" value="1"/>
</dbReference>
<dbReference type="InterPro" id="IPR036390">
    <property type="entry name" value="WH_DNA-bd_sf"/>
</dbReference>
<evidence type="ECO:0000256" key="2">
    <source>
        <dbReference type="ARBA" id="ARBA00023015"/>
    </source>
</evidence>
<dbReference type="SUPFAM" id="SSF53850">
    <property type="entry name" value="Periplasmic binding protein-like II"/>
    <property type="match status" value="1"/>
</dbReference>
<protein>
    <submittedName>
        <fullName evidence="6">LysR family transcriptional regulator</fullName>
    </submittedName>
</protein>
<evidence type="ECO:0000256" key="4">
    <source>
        <dbReference type="ARBA" id="ARBA00023163"/>
    </source>
</evidence>
<dbReference type="InterPro" id="IPR000847">
    <property type="entry name" value="LysR_HTH_N"/>
</dbReference>
<keyword evidence="3" id="KW-0238">DNA-binding</keyword>
<reference evidence="6 7" key="1">
    <citation type="submission" date="2019-12" db="EMBL/GenBank/DDBJ databases">
        <title>Neisseriaceae gen. nov. sp. Genome sequencing and assembly.</title>
        <authorList>
            <person name="Liu Z."/>
            <person name="Li A."/>
        </authorList>
    </citation>
    <scope>NUCLEOTIDE SEQUENCE [LARGE SCALE GENOMIC DNA]</scope>
    <source>
        <strain evidence="6 7">B2N2-7</strain>
    </source>
</reference>
<dbReference type="AlphaFoldDB" id="A0A845BNK4"/>
<name>A0A845BNK4_9NEIS</name>
<comment type="similarity">
    <text evidence="1">Belongs to the LysR transcriptional regulatory family.</text>
</comment>
<dbReference type="GO" id="GO:0043565">
    <property type="term" value="F:sequence-specific DNA binding"/>
    <property type="evidence" value="ECO:0007669"/>
    <property type="project" value="TreeGrafter"/>
</dbReference>
<dbReference type="GO" id="GO:0006351">
    <property type="term" value="P:DNA-templated transcription"/>
    <property type="evidence" value="ECO:0007669"/>
    <property type="project" value="TreeGrafter"/>
</dbReference>
<dbReference type="GO" id="GO:0003700">
    <property type="term" value="F:DNA-binding transcription factor activity"/>
    <property type="evidence" value="ECO:0007669"/>
    <property type="project" value="InterPro"/>
</dbReference>
<dbReference type="Pfam" id="PF00126">
    <property type="entry name" value="HTH_1"/>
    <property type="match status" value="1"/>
</dbReference>
<dbReference type="PROSITE" id="PS50931">
    <property type="entry name" value="HTH_LYSR"/>
    <property type="match status" value="1"/>
</dbReference>
<feature type="domain" description="HTH lysR-type" evidence="5">
    <location>
        <begin position="5"/>
        <end position="62"/>
    </location>
</feature>
<comment type="caution">
    <text evidence="6">The sequence shown here is derived from an EMBL/GenBank/DDBJ whole genome shotgun (WGS) entry which is preliminary data.</text>
</comment>
<keyword evidence="4" id="KW-0804">Transcription</keyword>
<dbReference type="Gene3D" id="1.10.10.10">
    <property type="entry name" value="Winged helix-like DNA-binding domain superfamily/Winged helix DNA-binding domain"/>
    <property type="match status" value="1"/>
</dbReference>
<sequence length="296" mass="32176">MQRLPSLKLLTGFEAAARLGNFSRAADELCLSPSAISHQIQELEAQLCQPLFRRVGRGVELTVAGEVLLGSVQRSLGTLRSGLGRIASYLDPGLVVLVCPASLVHGWLQPRLFALQTQFPGLCPLLVTDESVRYVDEVDVDITIGERPLQQAGLEEVPFLQDEWVMVANAALAQRLAPLPQAAHHQHAGLICLEESFTRDATASLFREQLAPFRKLAIYDDARLLLDGALRGAGVACVPHLLAEDSIRGGQLAILPDYPRLPGTVWWLSRLAGAPRSALVGEMFAWLLQQGGARMP</sequence>
<dbReference type="RefSeq" id="WP_160796083.1">
    <property type="nucleotide sequence ID" value="NZ_WSSB01000005.1"/>
</dbReference>
<gene>
    <name evidence="6" type="ORF">GQF02_07655</name>
</gene>
<organism evidence="6 7">
    <name type="scientific">Craterilacuibacter sinensis</name>
    <dbReference type="NCBI Taxonomy" id="2686017"/>
    <lineage>
        <taxon>Bacteria</taxon>
        <taxon>Pseudomonadati</taxon>
        <taxon>Pseudomonadota</taxon>
        <taxon>Betaproteobacteria</taxon>
        <taxon>Neisseriales</taxon>
        <taxon>Neisseriaceae</taxon>
        <taxon>Craterilacuibacter</taxon>
    </lineage>
</organism>
<dbReference type="Pfam" id="PF03466">
    <property type="entry name" value="LysR_substrate"/>
    <property type="match status" value="1"/>
</dbReference>
<dbReference type="Proteomes" id="UP000467214">
    <property type="component" value="Unassembled WGS sequence"/>
</dbReference>
<dbReference type="InterPro" id="IPR005119">
    <property type="entry name" value="LysR_subst-bd"/>
</dbReference>
<dbReference type="InterPro" id="IPR058163">
    <property type="entry name" value="LysR-type_TF_proteobact-type"/>
</dbReference>
<evidence type="ECO:0000313" key="6">
    <source>
        <dbReference type="EMBL" id="MXR36844.1"/>
    </source>
</evidence>
<dbReference type="SUPFAM" id="SSF46785">
    <property type="entry name" value="Winged helix' DNA-binding domain"/>
    <property type="match status" value="1"/>
</dbReference>
<evidence type="ECO:0000259" key="5">
    <source>
        <dbReference type="PROSITE" id="PS50931"/>
    </source>
</evidence>
<evidence type="ECO:0000256" key="3">
    <source>
        <dbReference type="ARBA" id="ARBA00023125"/>
    </source>
</evidence>
<proteinExistence type="inferred from homology"/>
<dbReference type="EMBL" id="WSSB01000005">
    <property type="protein sequence ID" value="MXR36844.1"/>
    <property type="molecule type" value="Genomic_DNA"/>
</dbReference>